<name>A0A2K8KV06_MARES</name>
<keyword evidence="2" id="KW-1185">Reference proteome</keyword>
<evidence type="ECO:0000313" key="1">
    <source>
        <dbReference type="EMBL" id="ATX78590.1"/>
    </source>
</evidence>
<dbReference type="AlphaFoldDB" id="A0A2K8KV06"/>
<dbReference type="Proteomes" id="UP000231701">
    <property type="component" value="Chromosome"/>
</dbReference>
<evidence type="ECO:0000313" key="2">
    <source>
        <dbReference type="Proteomes" id="UP000231701"/>
    </source>
</evidence>
<gene>
    <name evidence="1" type="ORF">Ga0123461_0137</name>
</gene>
<protein>
    <submittedName>
        <fullName evidence="1">Uncharacterized protein</fullName>
    </submittedName>
</protein>
<dbReference type="EMBL" id="CP018799">
    <property type="protein sequence ID" value="ATX78590.1"/>
    <property type="molecule type" value="Genomic_DNA"/>
</dbReference>
<dbReference type="KEGG" id="maes:Ga0123461_0137"/>
<organism evidence="1 2">
    <name type="scientific">Mariprofundus aestuarium</name>
    <dbReference type="NCBI Taxonomy" id="1921086"/>
    <lineage>
        <taxon>Bacteria</taxon>
        <taxon>Pseudomonadati</taxon>
        <taxon>Pseudomonadota</taxon>
        <taxon>Candidatius Mariprofundia</taxon>
        <taxon>Mariprofundales</taxon>
        <taxon>Mariprofundaceae</taxon>
        <taxon>Mariprofundus</taxon>
    </lineage>
</organism>
<accession>A0A2K8KV06</accession>
<proteinExistence type="predicted"/>
<dbReference type="OrthoDB" id="7877306at2"/>
<dbReference type="RefSeq" id="WP_100276586.1">
    <property type="nucleotide sequence ID" value="NZ_CP018799.1"/>
</dbReference>
<reference evidence="1 2" key="1">
    <citation type="submission" date="2016-12" db="EMBL/GenBank/DDBJ databases">
        <title>Isolation and genomic insights into novel planktonic Zetaproteobacteria from stratified waters of the Chesapeake Bay.</title>
        <authorList>
            <person name="McAllister S.M."/>
            <person name="Kato S."/>
            <person name="Chan C.S."/>
            <person name="Chiu B.K."/>
            <person name="Field E.K."/>
        </authorList>
    </citation>
    <scope>NUCLEOTIDE SEQUENCE [LARGE SCALE GENOMIC DNA]</scope>
    <source>
        <strain evidence="1 2">CP-5</strain>
    </source>
</reference>
<sequence length="153" mass="17364">MPIEYCINSRLNTVFLRAWGHVSVEEVFDVTETLRDDPDFHPDGKGVYDLSGVTSTNYYYKQMKEIMLIEPWGGNSKRAVIVKSALVFGLTRTFILLAKKSHGKIAIFNDMGHAAKNLDIQASDVPWCAEIPPPIISPFKRMVDVFKFKRKAL</sequence>